<accession>A0A5N7CUG4</accession>
<name>A0A5N6I2W3_9EURO</name>
<keyword evidence="2" id="KW-1133">Transmembrane helix</keyword>
<evidence type="ECO:0000313" key="4">
    <source>
        <dbReference type="Proteomes" id="UP000325579"/>
    </source>
</evidence>
<feature type="transmembrane region" description="Helical" evidence="2">
    <location>
        <begin position="9"/>
        <end position="26"/>
    </location>
</feature>
<sequence>MHDAWSSRAGLIFLTAVIILILLAYSPRQTGSVWMPGCTGEWVKLDLLVRISCSLRSTLSLHDTHPACCTMGMVVVLTLTTIGSIRHRRTSRWSNYCKRCSLIPTMKTCLAEINPDESTSPWTGHPDTRQKRRSIVATSNKTTKTPPRVDPDSFESWMPLAYFVVP</sequence>
<gene>
    <name evidence="3" type="ORF">BDV37DRAFT_48370</name>
</gene>
<dbReference type="OrthoDB" id="10566079at2759"/>
<keyword evidence="2" id="KW-0812">Transmembrane</keyword>
<organism evidence="3 4">
    <name type="scientific">Aspergillus pseudonomiae</name>
    <dbReference type="NCBI Taxonomy" id="1506151"/>
    <lineage>
        <taxon>Eukaryota</taxon>
        <taxon>Fungi</taxon>
        <taxon>Dikarya</taxon>
        <taxon>Ascomycota</taxon>
        <taxon>Pezizomycotina</taxon>
        <taxon>Eurotiomycetes</taxon>
        <taxon>Eurotiomycetidae</taxon>
        <taxon>Eurotiales</taxon>
        <taxon>Aspergillaceae</taxon>
        <taxon>Aspergillus</taxon>
        <taxon>Aspergillus subgen. Circumdati</taxon>
    </lineage>
</organism>
<feature type="region of interest" description="Disordered" evidence="1">
    <location>
        <begin position="117"/>
        <end position="150"/>
    </location>
</feature>
<keyword evidence="2" id="KW-0472">Membrane</keyword>
<protein>
    <submittedName>
        <fullName evidence="3">Uncharacterized protein</fullName>
    </submittedName>
</protein>
<evidence type="ECO:0000256" key="2">
    <source>
        <dbReference type="SAM" id="Phobius"/>
    </source>
</evidence>
<evidence type="ECO:0000256" key="1">
    <source>
        <dbReference type="SAM" id="MobiDB-lite"/>
    </source>
</evidence>
<dbReference type="EMBL" id="ML736877">
    <property type="protein sequence ID" value="KAE8397830.1"/>
    <property type="molecule type" value="Genomic_DNA"/>
</dbReference>
<dbReference type="Proteomes" id="UP000325579">
    <property type="component" value="Unassembled WGS sequence"/>
</dbReference>
<keyword evidence="4" id="KW-1185">Reference proteome</keyword>
<reference evidence="3 4" key="1">
    <citation type="submission" date="2019-04" db="EMBL/GenBank/DDBJ databases">
        <authorList>
            <consortium name="DOE Joint Genome Institute"/>
            <person name="Mondo S."/>
            <person name="Kjaerbolling I."/>
            <person name="Vesth T."/>
            <person name="Frisvad J.C."/>
            <person name="Nybo J.L."/>
            <person name="Theobald S."/>
            <person name="Kildgaard S."/>
            <person name="Isbrandt T."/>
            <person name="Kuo A."/>
            <person name="Sato A."/>
            <person name="Lyhne E.K."/>
            <person name="Kogle M.E."/>
            <person name="Wiebenga A."/>
            <person name="Kun R.S."/>
            <person name="Lubbers R.J."/>
            <person name="Makela M.R."/>
            <person name="Barry K."/>
            <person name="Chovatia M."/>
            <person name="Clum A."/>
            <person name="Daum C."/>
            <person name="Haridas S."/>
            <person name="He G."/>
            <person name="LaButti K."/>
            <person name="Lipzen A."/>
            <person name="Riley R."/>
            <person name="Salamov A."/>
            <person name="Simmons B.A."/>
            <person name="Magnuson J.K."/>
            <person name="Henrissat B."/>
            <person name="Mortensen U.H."/>
            <person name="Larsen T.O."/>
            <person name="Devries R.P."/>
            <person name="Grigoriev I.V."/>
            <person name="Machida M."/>
            <person name="Baker S.E."/>
            <person name="Andersen M.R."/>
            <person name="Cantor M.N."/>
            <person name="Hua S.X."/>
        </authorList>
    </citation>
    <scope>NUCLEOTIDE SEQUENCE [LARGE SCALE GENOMIC DNA]</scope>
    <source>
        <strain evidence="3 4">CBS 119388</strain>
    </source>
</reference>
<feature type="transmembrane region" description="Helical" evidence="2">
    <location>
        <begin position="64"/>
        <end position="85"/>
    </location>
</feature>
<dbReference type="AlphaFoldDB" id="A0A5N6I2W3"/>
<feature type="compositionally biased region" description="Polar residues" evidence="1">
    <location>
        <begin position="136"/>
        <end position="145"/>
    </location>
</feature>
<proteinExistence type="predicted"/>
<evidence type="ECO:0000313" key="3">
    <source>
        <dbReference type="EMBL" id="KAE8397830.1"/>
    </source>
</evidence>
<dbReference type="GeneID" id="43675428"/>
<dbReference type="RefSeq" id="XP_031935149.1">
    <property type="nucleotide sequence ID" value="XM_032090737.1"/>
</dbReference>
<accession>A0A5N6I2W3</accession>